<dbReference type="RefSeq" id="WP_158208276.1">
    <property type="nucleotide sequence ID" value="NZ_CP046996.1"/>
</dbReference>
<dbReference type="UniPathway" id="UPA01057">
    <property type="reaction ID" value="UER00900"/>
</dbReference>
<dbReference type="GO" id="GO:0009234">
    <property type="term" value="P:menaquinone biosynthetic process"/>
    <property type="evidence" value="ECO:0007669"/>
    <property type="project" value="UniProtKB-UniRule"/>
</dbReference>
<dbReference type="Proteomes" id="UP000430508">
    <property type="component" value="Chromosome"/>
</dbReference>
<comment type="function">
    <text evidence="3">Catalyzes a proton abstraction reaction that results in 2,5-elimination of pyruvate from 2-succinyl-5-enolpyruvyl-6-hydroxy-3-cyclohexene-1-carboxylate (SEPHCHC) and the formation of 2-succinyl-6-hydroxy-2,4-cyclohexadiene-1-carboxylate (SHCHC).</text>
</comment>
<evidence type="ECO:0000259" key="4">
    <source>
        <dbReference type="Pfam" id="PF00561"/>
    </source>
</evidence>
<reference evidence="5 6" key="1">
    <citation type="submission" date="2019-12" db="EMBL/GenBank/DDBJ databases">
        <title>Sequence classification of anaerobic respiratory reductive dehalogenases: First we see many, then we see few.</title>
        <authorList>
            <person name="Molenda O."/>
            <person name="Puentes Jacome L.A."/>
            <person name="Cao X."/>
            <person name="Nesbo C.L."/>
            <person name="Tang S."/>
            <person name="Morson N."/>
            <person name="Patron J."/>
            <person name="Lomheim L."/>
            <person name="Wishart D.S."/>
            <person name="Edwards E.A."/>
        </authorList>
    </citation>
    <scope>NUCLEOTIDE SEQUENCE [LARGE SCALE GENOMIC DNA]</scope>
    <source>
        <strain evidence="5 6">12DCA</strain>
    </source>
</reference>
<evidence type="ECO:0000256" key="2">
    <source>
        <dbReference type="ARBA" id="ARBA00023239"/>
    </source>
</evidence>
<dbReference type="EC" id="4.2.99.20" evidence="3"/>
<dbReference type="InterPro" id="IPR000639">
    <property type="entry name" value="Epox_hydrolase-like"/>
</dbReference>
<name>A0A857DHR9_9FIRM</name>
<dbReference type="Pfam" id="PF00561">
    <property type="entry name" value="Abhydrolase_1"/>
    <property type="match status" value="1"/>
</dbReference>
<dbReference type="InterPro" id="IPR000073">
    <property type="entry name" value="AB_hydrolase_1"/>
</dbReference>
<proteinExistence type="inferred from homology"/>
<dbReference type="PRINTS" id="PR00111">
    <property type="entry name" value="ABHYDROLASE"/>
</dbReference>
<protein>
    <recommendedName>
        <fullName evidence="3">Putative 2-succinyl-6-hydroxy-2,4-cyclohexadiene-1-carboxylate synthase</fullName>
        <shortName evidence="3">SHCHC synthase</shortName>
        <ecNumber evidence="3">4.2.99.20</ecNumber>
    </recommendedName>
</protein>
<sequence>MMITANGLNIHFEVRGTGKPVVCLHGFSENLGTWDDIDLAGFRLILVDLPGHGSTEKPSALQPYRLPTLLETLHDLTQQFELVQYSVIGYSMGGRIALAYALQYPQEIAKLIMESASYGEYGELSREKRRRDDAVLAEDIRQNGIEWFESYWSGLELFKTQARLPEKVRAQIRQRRLQNEPYALANTLLASGQGTFPCLKDRVAELTMPVLFISGELDPKYQKISREFSHLNARIIRQTIFGAGHNTHLEDPQTFRAVVSEFLSA</sequence>
<dbReference type="PRINTS" id="PR00412">
    <property type="entry name" value="EPOXHYDRLASE"/>
</dbReference>
<dbReference type="NCBIfam" id="TIGR03695">
    <property type="entry name" value="menH_SHCHC"/>
    <property type="match status" value="1"/>
</dbReference>
<feature type="domain" description="AB hydrolase-1" evidence="4">
    <location>
        <begin position="19"/>
        <end position="252"/>
    </location>
</feature>
<comment type="subunit">
    <text evidence="3">Monomer.</text>
</comment>
<gene>
    <name evidence="3 5" type="primary">menH</name>
    <name evidence="5" type="ORF">GQ588_09775</name>
</gene>
<evidence type="ECO:0000313" key="6">
    <source>
        <dbReference type="Proteomes" id="UP000430508"/>
    </source>
</evidence>
<comment type="pathway">
    <text evidence="3">Quinol/quinone metabolism; menaquinone biosynthesis.</text>
</comment>
<evidence type="ECO:0000256" key="3">
    <source>
        <dbReference type="HAMAP-Rule" id="MF_01660"/>
    </source>
</evidence>
<dbReference type="Gene3D" id="3.40.50.1820">
    <property type="entry name" value="alpha/beta hydrolase"/>
    <property type="match status" value="1"/>
</dbReference>
<dbReference type="InterPro" id="IPR029058">
    <property type="entry name" value="AB_hydrolase_fold"/>
</dbReference>
<dbReference type="EMBL" id="CP046996">
    <property type="protein sequence ID" value="QHA00900.1"/>
    <property type="molecule type" value="Genomic_DNA"/>
</dbReference>
<keyword evidence="2 3" id="KW-0456">Lyase</keyword>
<keyword evidence="1 3" id="KW-0474">Menaquinone biosynthesis</keyword>
<comment type="pathway">
    <text evidence="3">Quinol/quinone metabolism; 1,4-dihydroxy-2-naphthoate biosynthesis; 1,4-dihydroxy-2-naphthoate from chorismate: step 3/7.</text>
</comment>
<accession>A0A857DHR9</accession>
<dbReference type="GO" id="GO:0070205">
    <property type="term" value="F:2-succinyl-6-hydroxy-2,4-cyclohexadiene-1-carboxylate synthase activity"/>
    <property type="evidence" value="ECO:0007669"/>
    <property type="project" value="UniProtKB-UniRule"/>
</dbReference>
<dbReference type="AlphaFoldDB" id="A0A857DHR9"/>
<dbReference type="InterPro" id="IPR022485">
    <property type="entry name" value="SHCHC_synthase_MenH"/>
</dbReference>
<comment type="catalytic activity">
    <reaction evidence="3">
        <text>5-enolpyruvoyl-6-hydroxy-2-succinyl-cyclohex-3-ene-1-carboxylate = (1R,6R)-6-hydroxy-2-succinyl-cyclohexa-2,4-diene-1-carboxylate + pyruvate</text>
        <dbReference type="Rhea" id="RHEA:25597"/>
        <dbReference type="ChEBI" id="CHEBI:15361"/>
        <dbReference type="ChEBI" id="CHEBI:58689"/>
        <dbReference type="ChEBI" id="CHEBI:58818"/>
        <dbReference type="EC" id="4.2.99.20"/>
    </reaction>
</comment>
<comment type="similarity">
    <text evidence="3">Belongs to the AB hydrolase superfamily. MenH family.</text>
</comment>
<dbReference type="PANTHER" id="PTHR42916">
    <property type="entry name" value="2-SUCCINYL-5-ENOLPYRUVYL-6-HYDROXY-3-CYCLOHEXENE-1-CARBOXYLATE SYNTHASE"/>
    <property type="match status" value="1"/>
</dbReference>
<dbReference type="UniPathway" id="UPA00079"/>
<dbReference type="PANTHER" id="PTHR42916:SF1">
    <property type="entry name" value="PROTEIN PHYLLO, CHLOROPLASTIC"/>
    <property type="match status" value="1"/>
</dbReference>
<evidence type="ECO:0000256" key="1">
    <source>
        <dbReference type="ARBA" id="ARBA00022428"/>
    </source>
</evidence>
<evidence type="ECO:0000313" key="5">
    <source>
        <dbReference type="EMBL" id="QHA00900.1"/>
    </source>
</evidence>
<dbReference type="HAMAP" id="MF_01660">
    <property type="entry name" value="MenH"/>
    <property type="match status" value="1"/>
</dbReference>
<dbReference type="SUPFAM" id="SSF53474">
    <property type="entry name" value="alpha/beta-Hydrolases"/>
    <property type="match status" value="1"/>
</dbReference>
<organism evidence="5 6">
    <name type="scientific">Dehalobacter restrictus</name>
    <dbReference type="NCBI Taxonomy" id="55583"/>
    <lineage>
        <taxon>Bacteria</taxon>
        <taxon>Bacillati</taxon>
        <taxon>Bacillota</taxon>
        <taxon>Clostridia</taxon>
        <taxon>Eubacteriales</taxon>
        <taxon>Desulfitobacteriaceae</taxon>
        <taxon>Dehalobacter</taxon>
    </lineage>
</organism>